<protein>
    <submittedName>
        <fullName evidence="12">Acyltransferase</fullName>
    </submittedName>
</protein>
<feature type="transmembrane region" description="Helical" evidence="9">
    <location>
        <begin position="53"/>
        <end position="73"/>
    </location>
</feature>
<dbReference type="Proteomes" id="UP000192319">
    <property type="component" value="Unassembled WGS sequence"/>
</dbReference>
<feature type="domain" description="Acyltransferase 3" evidence="10">
    <location>
        <begin position="28"/>
        <end position="364"/>
    </location>
</feature>
<evidence type="ECO:0000313" key="13">
    <source>
        <dbReference type="Proteomes" id="UP000192319"/>
    </source>
</evidence>
<evidence type="ECO:0000256" key="9">
    <source>
        <dbReference type="SAM" id="Phobius"/>
    </source>
</evidence>
<feature type="compositionally biased region" description="Basic and acidic residues" evidence="8">
    <location>
        <begin position="15"/>
        <end position="24"/>
    </location>
</feature>
<keyword evidence="7 12" id="KW-0012">Acyltransferase</keyword>
<keyword evidence="4 9" id="KW-0812">Transmembrane</keyword>
<keyword evidence="5 9" id="KW-1133">Transmembrane helix</keyword>
<dbReference type="Pfam" id="PF19040">
    <property type="entry name" value="SGNH"/>
    <property type="match status" value="1"/>
</dbReference>
<feature type="transmembrane region" description="Helical" evidence="9">
    <location>
        <begin position="94"/>
        <end position="113"/>
    </location>
</feature>
<keyword evidence="6 9" id="KW-0472">Membrane</keyword>
<proteinExistence type="predicted"/>
<dbReference type="RefSeq" id="WP_083139590.1">
    <property type="nucleotide sequence ID" value="NZ_JACKVH010000004.1"/>
</dbReference>
<feature type="transmembrane region" description="Helical" evidence="9">
    <location>
        <begin position="31"/>
        <end position="47"/>
    </location>
</feature>
<dbReference type="InterPro" id="IPR002656">
    <property type="entry name" value="Acyl_transf_3_dom"/>
</dbReference>
<evidence type="ECO:0000256" key="7">
    <source>
        <dbReference type="ARBA" id="ARBA00023315"/>
    </source>
</evidence>
<dbReference type="PANTHER" id="PTHR23028">
    <property type="entry name" value="ACETYLTRANSFERASE"/>
    <property type="match status" value="1"/>
</dbReference>
<feature type="transmembrane region" description="Helical" evidence="9">
    <location>
        <begin position="233"/>
        <end position="249"/>
    </location>
</feature>
<feature type="transmembrane region" description="Helical" evidence="9">
    <location>
        <begin position="256"/>
        <end position="277"/>
    </location>
</feature>
<dbReference type="Pfam" id="PF01757">
    <property type="entry name" value="Acyl_transf_3"/>
    <property type="match status" value="1"/>
</dbReference>
<evidence type="ECO:0000259" key="11">
    <source>
        <dbReference type="Pfam" id="PF19040"/>
    </source>
</evidence>
<evidence type="ECO:0000256" key="5">
    <source>
        <dbReference type="ARBA" id="ARBA00022989"/>
    </source>
</evidence>
<evidence type="ECO:0000313" key="12">
    <source>
        <dbReference type="EMBL" id="OQZ89012.1"/>
    </source>
</evidence>
<evidence type="ECO:0000256" key="4">
    <source>
        <dbReference type="ARBA" id="ARBA00022692"/>
    </source>
</evidence>
<comment type="subcellular location">
    <subcellularLocation>
        <location evidence="1">Cell membrane</location>
        <topology evidence="1">Multi-pass membrane protein</topology>
    </subcellularLocation>
</comment>
<dbReference type="InterPro" id="IPR043968">
    <property type="entry name" value="SGNH"/>
</dbReference>
<feature type="transmembrane region" description="Helical" evidence="9">
    <location>
        <begin position="201"/>
        <end position="221"/>
    </location>
</feature>
<gene>
    <name evidence="12" type="ORF">BST11_19755</name>
</gene>
<keyword evidence="2" id="KW-1003">Cell membrane</keyword>
<feature type="transmembrane region" description="Helical" evidence="9">
    <location>
        <begin position="386"/>
        <end position="407"/>
    </location>
</feature>
<reference evidence="12 13" key="1">
    <citation type="submission" date="2017-02" db="EMBL/GenBank/DDBJ databases">
        <title>The new phylogeny of genus Mycobacterium.</title>
        <authorList>
            <person name="Tortoli E."/>
            <person name="Trovato A."/>
            <person name="Cirillo D.M."/>
        </authorList>
    </citation>
    <scope>NUCLEOTIDE SEQUENCE [LARGE SCALE GENOMIC DNA]</scope>
    <source>
        <strain evidence="12 13">DSM 45230</strain>
    </source>
</reference>
<name>A0ABX3R6Q8_9MYCO</name>
<organism evidence="12 13">
    <name type="scientific">Mycobacterium alsense</name>
    <dbReference type="NCBI Taxonomy" id="324058"/>
    <lineage>
        <taxon>Bacteria</taxon>
        <taxon>Bacillati</taxon>
        <taxon>Actinomycetota</taxon>
        <taxon>Actinomycetes</taxon>
        <taxon>Mycobacteriales</taxon>
        <taxon>Mycobacteriaceae</taxon>
        <taxon>Mycobacterium</taxon>
    </lineage>
</organism>
<evidence type="ECO:0000256" key="3">
    <source>
        <dbReference type="ARBA" id="ARBA00022679"/>
    </source>
</evidence>
<comment type="caution">
    <text evidence="12">The sequence shown here is derived from an EMBL/GenBank/DDBJ whole genome shotgun (WGS) entry which is preliminary data.</text>
</comment>
<sequence>MTVRQAESVTPTEEVQPRRPPNKEFRPDIEGLRAVAVVAVVLFHAHVPGMSGGLVGVDVFFIISGFLITGLLWREVSSTGTVGLRRFYGARARRLLPASATVGVVIMIGAAAMSPVLRLRSVFDDGIASALYVSNYRFMLQGINYLADALPSPFLHYWSLGVEEQFYLVWPALIIGTAWLIKHSRRGDKPRAASSERPYLVVLALVAAVSFALSLVFTHAMPPVAFFSLPTRAWELAVGGLVALTAGHWRRLPALAAAIAGCAGLGMIVLACIRLGPATPYPGTAALLPVLGAALVIGAGCAAPARGVGRVLAVRPMRAIGRVSYSWYLWHWPLLLVVPASTTGQSLGQRLTAVVVSLGLAFLTLRFIENPLRFAAPLRRSANRSLAVGGAATAVAAGVGVALLLWIPVPVGRGPAAPALTVTAASLGTGSSMDAYDAAVRDAVAQVQGAVAASVGLKAVPSNLTPPLGSITTELKSLYLHGCLRNFFEVGQPECASGDTTSTTTVALVGDSHAAMWYPAFEQIAAQRHWRLETMTKAACPMLDLPTINRAADRAYTECDQWRNQITSRLQAERPRLVVFSMMRSYSQAGITTYDPAWVDALNRLVKQLRGTGAHVWVLGPVPNPLLIVPDCLAGHLDDATACSPPTSKAVNRTGIAAETAATKTGGGQYSDLTELFCTADRCPVMVGNALVYVDESHLTPAYSRQLAPVLGILADRALAGG</sequence>
<feature type="transmembrane region" description="Helical" evidence="9">
    <location>
        <begin position="283"/>
        <end position="305"/>
    </location>
</feature>
<feature type="region of interest" description="Disordered" evidence="8">
    <location>
        <begin position="1"/>
        <end position="24"/>
    </location>
</feature>
<evidence type="ECO:0000259" key="10">
    <source>
        <dbReference type="Pfam" id="PF01757"/>
    </source>
</evidence>
<feature type="domain" description="SGNH" evidence="11">
    <location>
        <begin position="491"/>
        <end position="711"/>
    </location>
</feature>
<dbReference type="PANTHER" id="PTHR23028:SF53">
    <property type="entry name" value="ACYL_TRANSF_3 DOMAIN-CONTAINING PROTEIN"/>
    <property type="match status" value="1"/>
</dbReference>
<evidence type="ECO:0000256" key="8">
    <source>
        <dbReference type="SAM" id="MobiDB-lite"/>
    </source>
</evidence>
<dbReference type="Gene3D" id="3.40.50.1110">
    <property type="entry name" value="SGNH hydrolase"/>
    <property type="match status" value="1"/>
</dbReference>
<evidence type="ECO:0000256" key="2">
    <source>
        <dbReference type="ARBA" id="ARBA00022475"/>
    </source>
</evidence>
<feature type="compositionally biased region" description="Polar residues" evidence="8">
    <location>
        <begin position="1"/>
        <end position="13"/>
    </location>
</feature>
<dbReference type="GO" id="GO:0016746">
    <property type="term" value="F:acyltransferase activity"/>
    <property type="evidence" value="ECO:0007669"/>
    <property type="project" value="UniProtKB-KW"/>
</dbReference>
<accession>A0ABX3R6Q8</accession>
<keyword evidence="3" id="KW-0808">Transferase</keyword>
<dbReference type="EMBL" id="MVHD01000041">
    <property type="protein sequence ID" value="OQZ89012.1"/>
    <property type="molecule type" value="Genomic_DNA"/>
</dbReference>
<dbReference type="SUPFAM" id="SSF52266">
    <property type="entry name" value="SGNH hydrolase"/>
    <property type="match status" value="1"/>
</dbReference>
<dbReference type="InterPro" id="IPR050879">
    <property type="entry name" value="Acyltransferase_3"/>
</dbReference>
<keyword evidence="13" id="KW-1185">Reference proteome</keyword>
<dbReference type="InterPro" id="IPR036514">
    <property type="entry name" value="SGNH_hydro_sf"/>
</dbReference>
<evidence type="ECO:0000256" key="1">
    <source>
        <dbReference type="ARBA" id="ARBA00004651"/>
    </source>
</evidence>
<evidence type="ECO:0000256" key="6">
    <source>
        <dbReference type="ARBA" id="ARBA00023136"/>
    </source>
</evidence>
<feature type="transmembrane region" description="Helical" evidence="9">
    <location>
        <begin position="165"/>
        <end position="181"/>
    </location>
</feature>